<organism evidence="1 2">
    <name type="scientific">Simkania negevensis (strain ATCC VR-1471 / DSM 27360 / Z)</name>
    <dbReference type="NCBI Taxonomy" id="331113"/>
    <lineage>
        <taxon>Bacteria</taxon>
        <taxon>Pseudomonadati</taxon>
        <taxon>Chlamydiota</taxon>
        <taxon>Chlamydiia</taxon>
        <taxon>Parachlamydiales</taxon>
        <taxon>Simkaniaceae</taxon>
        <taxon>Simkania</taxon>
    </lineage>
</organism>
<protein>
    <submittedName>
        <fullName evidence="1">Uncharacterized protein</fullName>
    </submittedName>
</protein>
<sequence>MSGLHIGPAESLQRLQQLAMITPPEKVEEPKKTKKTETEYRTQAEKQQDFYESFWEGMLTLFIKIPFIKNLTLFIWRFGLRSLQPTAPIKSSGSFLFNSSIEIPKWFDDHMKSQGALTLKNHFLAELKMAADQAPAELNSLVRLSQVKVSRDLYNYPEILKEIQNELKNTTWTLIQKIQDKHPGEPLQLHLGGNSYENPLERLPLSGLFAQAFTECIEEHAAEMPIRWLHIHGPLDNPEALKILLEGLAHCPTLYHLHLDLDEEGSKKAFQFLGKALKNAPGLEFLVFRNYARDHRYLVQDTDWLELADAINTHRKLKMLSFYDLPPPPEIFKNALRHYEICAPHANSAEGFCIKKQ</sequence>
<dbReference type="Gene3D" id="3.80.10.10">
    <property type="entry name" value="Ribonuclease Inhibitor"/>
    <property type="match status" value="1"/>
</dbReference>
<dbReference type="AlphaFoldDB" id="F8L3C3"/>
<dbReference type="SUPFAM" id="SSF52047">
    <property type="entry name" value="RNI-like"/>
    <property type="match status" value="1"/>
</dbReference>
<proteinExistence type="predicted"/>
<dbReference type="STRING" id="331113.SNE_A18900"/>
<accession>F8L3C3</accession>
<reference key="1">
    <citation type="journal article" date="2011" name="Mol. Biol. Evol.">
        <title>Unity in variety -- the pan-genome of the Chlamydiae.</title>
        <authorList>
            <person name="Collingro A."/>
            <person name="Tischler P."/>
            <person name="Weinmaier T."/>
            <person name="Penz T."/>
            <person name="Heinz E."/>
            <person name="Brunham R.C."/>
            <person name="Read T.D."/>
            <person name="Bavoil P.M."/>
            <person name="Sachse K."/>
            <person name="Kahane S."/>
            <person name="Friedman M.G."/>
            <person name="Rattei T."/>
            <person name="Myers G.S.A."/>
            <person name="Horn M."/>
        </authorList>
    </citation>
    <scope>NUCLEOTIDE SEQUENCE</scope>
    <source>
        <strain>Z</strain>
    </source>
</reference>
<keyword evidence="2" id="KW-1185">Reference proteome</keyword>
<dbReference type="InterPro" id="IPR032675">
    <property type="entry name" value="LRR_dom_sf"/>
</dbReference>
<evidence type="ECO:0000313" key="1">
    <source>
        <dbReference type="EMBL" id="CCB89767.1"/>
    </source>
</evidence>
<name>F8L3C3_SIMNZ</name>
<dbReference type="EMBL" id="FR872582">
    <property type="protein sequence ID" value="CCB89767.1"/>
    <property type="molecule type" value="Genomic_DNA"/>
</dbReference>
<dbReference type="Proteomes" id="UP000000496">
    <property type="component" value="Chromosome gsn.131"/>
</dbReference>
<reference evidence="1 2" key="2">
    <citation type="journal article" date="2011" name="Mol. Biol. Evol.">
        <title>Unity in variety--the pan-genome of the Chlamydiae.</title>
        <authorList>
            <person name="Collingro A."/>
            <person name="Tischler P."/>
            <person name="Weinmaier T."/>
            <person name="Penz T."/>
            <person name="Heinz E."/>
            <person name="Brunham R.C."/>
            <person name="Read T.D."/>
            <person name="Bavoil P.M."/>
            <person name="Sachse K."/>
            <person name="Kahane S."/>
            <person name="Friedman M.G."/>
            <person name="Rattei T."/>
            <person name="Myers G.S."/>
            <person name="Horn M."/>
        </authorList>
    </citation>
    <scope>NUCLEOTIDE SEQUENCE [LARGE SCALE GENOMIC DNA]</scope>
    <source>
        <strain evidence="2">ATCC VR-1471 / Z</strain>
    </source>
</reference>
<evidence type="ECO:0000313" key="2">
    <source>
        <dbReference type="Proteomes" id="UP000000496"/>
    </source>
</evidence>
<gene>
    <name evidence="1" type="ordered locus">SNE_A18900</name>
</gene>
<dbReference type="HOGENOM" id="CLU_775890_0_0_0"/>
<dbReference type="KEGG" id="sng:SNE_A18900"/>
<dbReference type="RefSeq" id="WP_013944233.1">
    <property type="nucleotide sequence ID" value="NC_015713.1"/>
</dbReference>